<reference evidence="3 4" key="1">
    <citation type="submission" date="2017-07" db="EMBL/GenBank/DDBJ databases">
        <title>An improved, manually edited Actinidia chinensis var. chinensis (kiwifruit) genome highlights the challenges associated with draft genomes and gene prediction in plants.</title>
        <authorList>
            <person name="Pilkington S."/>
            <person name="Crowhurst R."/>
            <person name="Hilario E."/>
            <person name="Nardozza S."/>
            <person name="Fraser L."/>
            <person name="Peng Y."/>
            <person name="Gunaseelan K."/>
            <person name="Simpson R."/>
            <person name="Tahir J."/>
            <person name="Deroles S."/>
            <person name="Templeton K."/>
            <person name="Luo Z."/>
            <person name="Davy M."/>
            <person name="Cheng C."/>
            <person name="Mcneilage M."/>
            <person name="Scaglione D."/>
            <person name="Liu Y."/>
            <person name="Zhang Q."/>
            <person name="Datson P."/>
            <person name="De Silva N."/>
            <person name="Gardiner S."/>
            <person name="Bassett H."/>
            <person name="Chagne D."/>
            <person name="Mccallum J."/>
            <person name="Dzierzon H."/>
            <person name="Deng C."/>
            <person name="Wang Y.-Y."/>
            <person name="Barron N."/>
            <person name="Manako K."/>
            <person name="Bowen J."/>
            <person name="Foster T."/>
            <person name="Erridge Z."/>
            <person name="Tiffin H."/>
            <person name="Waite C."/>
            <person name="Davies K."/>
            <person name="Grierson E."/>
            <person name="Laing W."/>
            <person name="Kirk R."/>
            <person name="Chen X."/>
            <person name="Wood M."/>
            <person name="Montefiori M."/>
            <person name="Brummell D."/>
            <person name="Schwinn K."/>
            <person name="Catanach A."/>
            <person name="Fullerton C."/>
            <person name="Li D."/>
            <person name="Meiyalaghan S."/>
            <person name="Nieuwenhuizen N."/>
            <person name="Read N."/>
            <person name="Prakash R."/>
            <person name="Hunter D."/>
            <person name="Zhang H."/>
            <person name="Mckenzie M."/>
            <person name="Knabel M."/>
            <person name="Harris A."/>
            <person name="Allan A."/>
            <person name="Chen A."/>
            <person name="Janssen B."/>
            <person name="Plunkett B."/>
            <person name="Dwamena C."/>
            <person name="Voogd C."/>
            <person name="Leif D."/>
            <person name="Lafferty D."/>
            <person name="Souleyre E."/>
            <person name="Varkonyi-Gasic E."/>
            <person name="Gambi F."/>
            <person name="Hanley J."/>
            <person name="Yao J.-L."/>
            <person name="Cheung J."/>
            <person name="David K."/>
            <person name="Warren B."/>
            <person name="Marsh K."/>
            <person name="Snowden K."/>
            <person name="Lin-Wang K."/>
            <person name="Brian L."/>
            <person name="Martinez-Sanchez M."/>
            <person name="Wang M."/>
            <person name="Ileperuma N."/>
            <person name="Macnee N."/>
            <person name="Campin R."/>
            <person name="Mcatee P."/>
            <person name="Drummond R."/>
            <person name="Espley R."/>
            <person name="Ireland H."/>
            <person name="Wu R."/>
            <person name="Atkinson R."/>
            <person name="Karunairetnam S."/>
            <person name="Bulley S."/>
            <person name="Chunkath S."/>
            <person name="Hanley Z."/>
            <person name="Storey R."/>
            <person name="Thrimawithana A."/>
            <person name="Thomson S."/>
            <person name="David C."/>
            <person name="Testolin R."/>
        </authorList>
    </citation>
    <scope>NUCLEOTIDE SEQUENCE [LARGE SCALE GENOMIC DNA]</scope>
    <source>
        <strain evidence="4">cv. Red5</strain>
        <tissue evidence="3">Young leaf</tissue>
    </source>
</reference>
<evidence type="ECO:0000259" key="2">
    <source>
        <dbReference type="Pfam" id="PF25896"/>
    </source>
</evidence>
<organism evidence="3 4">
    <name type="scientific">Actinidia chinensis var. chinensis</name>
    <name type="common">Chinese soft-hair kiwi</name>
    <dbReference type="NCBI Taxonomy" id="1590841"/>
    <lineage>
        <taxon>Eukaryota</taxon>
        <taxon>Viridiplantae</taxon>
        <taxon>Streptophyta</taxon>
        <taxon>Embryophyta</taxon>
        <taxon>Tracheophyta</taxon>
        <taxon>Spermatophyta</taxon>
        <taxon>Magnoliopsida</taxon>
        <taxon>eudicotyledons</taxon>
        <taxon>Gunneridae</taxon>
        <taxon>Pentapetalae</taxon>
        <taxon>asterids</taxon>
        <taxon>Ericales</taxon>
        <taxon>Actinidiaceae</taxon>
        <taxon>Actinidia</taxon>
    </lineage>
</organism>
<gene>
    <name evidence="3" type="ORF">CEY00_Acc27578</name>
</gene>
<proteinExistence type="predicted"/>
<feature type="compositionally biased region" description="Polar residues" evidence="1">
    <location>
        <begin position="130"/>
        <end position="140"/>
    </location>
</feature>
<name>A0A2R6PKX0_ACTCC</name>
<feature type="compositionally biased region" description="Polar residues" evidence="1">
    <location>
        <begin position="154"/>
        <end position="165"/>
    </location>
</feature>
<feature type="compositionally biased region" description="Basic and acidic residues" evidence="1">
    <location>
        <begin position="190"/>
        <end position="206"/>
    </location>
</feature>
<evidence type="ECO:0000313" key="3">
    <source>
        <dbReference type="EMBL" id="PSR92974.1"/>
    </source>
</evidence>
<reference evidence="4" key="2">
    <citation type="journal article" date="2018" name="BMC Genomics">
        <title>A manually annotated Actinidia chinensis var. chinensis (kiwifruit) genome highlights the challenges associated with draft genomes and gene prediction in plants.</title>
        <authorList>
            <person name="Pilkington S.M."/>
            <person name="Crowhurst R."/>
            <person name="Hilario E."/>
            <person name="Nardozza S."/>
            <person name="Fraser L."/>
            <person name="Peng Y."/>
            <person name="Gunaseelan K."/>
            <person name="Simpson R."/>
            <person name="Tahir J."/>
            <person name="Deroles S.C."/>
            <person name="Templeton K."/>
            <person name="Luo Z."/>
            <person name="Davy M."/>
            <person name="Cheng C."/>
            <person name="McNeilage M."/>
            <person name="Scaglione D."/>
            <person name="Liu Y."/>
            <person name="Zhang Q."/>
            <person name="Datson P."/>
            <person name="De Silva N."/>
            <person name="Gardiner S.E."/>
            <person name="Bassett H."/>
            <person name="Chagne D."/>
            <person name="McCallum J."/>
            <person name="Dzierzon H."/>
            <person name="Deng C."/>
            <person name="Wang Y.Y."/>
            <person name="Barron L."/>
            <person name="Manako K."/>
            <person name="Bowen J."/>
            <person name="Foster T.M."/>
            <person name="Erridge Z.A."/>
            <person name="Tiffin H."/>
            <person name="Waite C.N."/>
            <person name="Davies K.M."/>
            <person name="Grierson E.P."/>
            <person name="Laing W.A."/>
            <person name="Kirk R."/>
            <person name="Chen X."/>
            <person name="Wood M."/>
            <person name="Montefiori M."/>
            <person name="Brummell D.A."/>
            <person name="Schwinn K.E."/>
            <person name="Catanach A."/>
            <person name="Fullerton C."/>
            <person name="Li D."/>
            <person name="Meiyalaghan S."/>
            <person name="Nieuwenhuizen N."/>
            <person name="Read N."/>
            <person name="Prakash R."/>
            <person name="Hunter D."/>
            <person name="Zhang H."/>
            <person name="McKenzie M."/>
            <person name="Knabel M."/>
            <person name="Harris A."/>
            <person name="Allan A.C."/>
            <person name="Gleave A."/>
            <person name="Chen A."/>
            <person name="Janssen B.J."/>
            <person name="Plunkett B."/>
            <person name="Ampomah-Dwamena C."/>
            <person name="Voogd C."/>
            <person name="Leif D."/>
            <person name="Lafferty D."/>
            <person name="Souleyre E.J.F."/>
            <person name="Varkonyi-Gasic E."/>
            <person name="Gambi F."/>
            <person name="Hanley J."/>
            <person name="Yao J.L."/>
            <person name="Cheung J."/>
            <person name="David K.M."/>
            <person name="Warren B."/>
            <person name="Marsh K."/>
            <person name="Snowden K.C."/>
            <person name="Lin-Wang K."/>
            <person name="Brian L."/>
            <person name="Martinez-Sanchez M."/>
            <person name="Wang M."/>
            <person name="Ileperuma N."/>
            <person name="Macnee N."/>
            <person name="Campin R."/>
            <person name="McAtee P."/>
            <person name="Drummond R.S.M."/>
            <person name="Espley R.V."/>
            <person name="Ireland H.S."/>
            <person name="Wu R."/>
            <person name="Atkinson R.G."/>
            <person name="Karunairetnam S."/>
            <person name="Bulley S."/>
            <person name="Chunkath S."/>
            <person name="Hanley Z."/>
            <person name="Storey R."/>
            <person name="Thrimawithana A.H."/>
            <person name="Thomson S."/>
            <person name="David C."/>
            <person name="Testolin R."/>
            <person name="Huang H."/>
            <person name="Hellens R.P."/>
            <person name="Schaffer R.J."/>
        </authorList>
    </citation>
    <scope>NUCLEOTIDE SEQUENCE [LARGE SCALE GENOMIC DNA]</scope>
    <source>
        <strain evidence="4">cv. Red5</strain>
    </source>
</reference>
<evidence type="ECO:0000313" key="4">
    <source>
        <dbReference type="Proteomes" id="UP000241394"/>
    </source>
</evidence>
<comment type="caution">
    <text evidence="3">The sequence shown here is derived from an EMBL/GenBank/DDBJ whole genome shotgun (WGS) entry which is preliminary data.</text>
</comment>
<dbReference type="Pfam" id="PF25896">
    <property type="entry name" value="HTH_AT3G52170"/>
    <property type="match status" value="1"/>
</dbReference>
<dbReference type="InterPro" id="IPR058942">
    <property type="entry name" value="AT3G52170-like"/>
</dbReference>
<dbReference type="OrthoDB" id="787154at2759"/>
<accession>A0A2R6PKX0</accession>
<feature type="region of interest" description="Disordered" evidence="1">
    <location>
        <begin position="125"/>
        <end position="206"/>
    </location>
</feature>
<dbReference type="OMA" id="FALATCN"/>
<dbReference type="AlphaFoldDB" id="A0A2R6PKX0"/>
<dbReference type="Proteomes" id="UP000241394">
    <property type="component" value="Chromosome LG24"/>
</dbReference>
<keyword evidence="4" id="KW-1185">Reference proteome</keyword>
<dbReference type="InterPro" id="IPR058941">
    <property type="entry name" value="HTH_AT3G52170-like"/>
</dbReference>
<sequence>MKVCIPRAGDLFNSMYAVKGGWVGQTFALTKSNESGGKKSRIRLSKKERKAMVESFIKKYQKLNNGNFPSLSLTHKEVGGSFYTVRELVREVIQENRVLGPAKLDVEEQSRDGFLEQYPLGSISIEPETDLSSSSGSPVTTHILPNHHQETSEELVSNSSVQSPEPKQRLDEGQIIDGSGTDLSSSNKSPIRERILPNPHEDTREELVSSSCVQSLEPEQRFDERQIINGSSQAVEKNEEYGKEIYTESQTGERVELEEKIADLEVSRVKVTHVAADIMVETFPLTSASKTTYGLDLKYSEPSDLTGTLVEKEIGKVETEASNNDSVVDGINFSESSSDVGNRKAVTKIAVPLLEKSRGLVDEKPVGNLQVPLETNDCTDSDVKDASPAGIEAIFALEGTLTQRLDGTITSSSSEQSISTKQIGGKSNNDIDNVVSAPVGSNPTLDRMNLQSWEKTSTKSAKPEANPLLAFFKSFIAAFVKFWSE</sequence>
<feature type="compositionally biased region" description="Low complexity" evidence="1">
    <location>
        <begin position="412"/>
        <end position="423"/>
    </location>
</feature>
<dbReference type="FunCoup" id="A0A2R6PKX0">
    <property type="interactions" value="1440"/>
</dbReference>
<dbReference type="STRING" id="1590841.A0A2R6PKX0"/>
<protein>
    <submittedName>
        <fullName evidence="3">GPI-anchored adhesin-like protein</fullName>
    </submittedName>
</protein>
<dbReference type="InParanoid" id="A0A2R6PKX0"/>
<evidence type="ECO:0000256" key="1">
    <source>
        <dbReference type="SAM" id="MobiDB-lite"/>
    </source>
</evidence>
<dbReference type="Gramene" id="PSR92974">
    <property type="protein sequence ID" value="PSR92974"/>
    <property type="gene ID" value="CEY00_Acc27578"/>
</dbReference>
<dbReference type="PANTHER" id="PTHR34568">
    <property type="entry name" value="RRM DOMAIN-CONTAINING PROTEIN"/>
    <property type="match status" value="1"/>
</dbReference>
<feature type="domain" description="AT3G52170-like helix-turn-helix" evidence="2">
    <location>
        <begin position="45"/>
        <end position="93"/>
    </location>
</feature>
<dbReference type="PANTHER" id="PTHR34568:SF1">
    <property type="entry name" value="DNA BINDING PROTEIN"/>
    <property type="match status" value="1"/>
</dbReference>
<feature type="region of interest" description="Disordered" evidence="1">
    <location>
        <begin position="412"/>
        <end position="432"/>
    </location>
</feature>
<dbReference type="EMBL" id="NKQK01000024">
    <property type="protein sequence ID" value="PSR92974.1"/>
    <property type="molecule type" value="Genomic_DNA"/>
</dbReference>